<evidence type="ECO:0000256" key="5">
    <source>
        <dbReference type="ARBA" id="ARBA00022833"/>
    </source>
</evidence>
<dbReference type="STRING" id="1658172.A0A1B7P374"/>
<feature type="region of interest" description="Disordered" evidence="8">
    <location>
        <begin position="360"/>
        <end position="389"/>
    </location>
</feature>
<dbReference type="GO" id="GO:0000978">
    <property type="term" value="F:RNA polymerase II cis-regulatory region sequence-specific DNA binding"/>
    <property type="evidence" value="ECO:0007669"/>
    <property type="project" value="TreeGrafter"/>
</dbReference>
<evidence type="ECO:0000256" key="2">
    <source>
        <dbReference type="ARBA" id="ARBA00022723"/>
    </source>
</evidence>
<sequence>MADSPGSPLSSLASEEFAEDMKFEDHPNSPTISTPQMPPSKRRRTGISSWDRHTPISSVHEDMPPVSPSASISSDTSGELPNSPLTLALIGGGVEDDYSGQGRDQVTVCQWEGCDANDLGNMDALVKHIHDDHIGSRQKKYLCEWSDCARKGQTHASGYALRAHMRSHTKEKPFYCTLPECDRSFTRSDALTKHMRTVHETDALRPTDTTSKGAGGTATSTRPRIKLKLSQPAKEGSNDGDKSDITKESDQSQGAVPYLSAESGFDEHELSLPPEELCRLLRRQIYWAEQETAQLKRDWEVIEPLRKESWRDKELIFQDVIHAELRVFKSALSAEDLAIAPLTNGAMPLNEASLSVIASKRPEVSRSDDASESLRLDIRPSPESGPVEA</sequence>
<feature type="region of interest" description="Disordered" evidence="8">
    <location>
        <begin position="196"/>
        <end position="254"/>
    </location>
</feature>
<dbReference type="SMART" id="SM00355">
    <property type="entry name" value="ZnF_C2H2"/>
    <property type="match status" value="3"/>
</dbReference>
<evidence type="ECO:0000313" key="11">
    <source>
        <dbReference type="Proteomes" id="UP000091918"/>
    </source>
</evidence>
<dbReference type="InterPro" id="IPR013087">
    <property type="entry name" value="Znf_C2H2_type"/>
</dbReference>
<evidence type="ECO:0000313" key="10">
    <source>
        <dbReference type="EMBL" id="OAX83438.1"/>
    </source>
</evidence>
<keyword evidence="6" id="KW-0539">Nucleus</keyword>
<feature type="compositionally biased region" description="Basic and acidic residues" evidence="8">
    <location>
        <begin position="50"/>
        <end position="63"/>
    </location>
</feature>
<feature type="compositionally biased region" description="Basic and acidic residues" evidence="8">
    <location>
        <begin position="196"/>
        <end position="205"/>
    </location>
</feature>
<accession>A0A1B7P374</accession>
<comment type="caution">
    <text evidence="10">The sequence shown here is derived from an EMBL/GenBank/DDBJ whole genome shotgun (WGS) entry which is preliminary data.</text>
</comment>
<gene>
    <name evidence="10" type="ORF">ACJ72_02201</name>
</gene>
<dbReference type="AlphaFoldDB" id="A0A1B7P374"/>
<dbReference type="PROSITE" id="PS50157">
    <property type="entry name" value="ZINC_FINGER_C2H2_2"/>
    <property type="match status" value="2"/>
</dbReference>
<dbReference type="PANTHER" id="PTHR45718:SF4">
    <property type="entry name" value="TRANSCRIPTIONAL ACTIVATOR CUBITUS INTERRUPTUS"/>
    <property type="match status" value="1"/>
</dbReference>
<name>A0A1B7P374_9EURO</name>
<dbReference type="PANTHER" id="PTHR45718">
    <property type="entry name" value="TRANSCRIPTIONAL ACTIVATOR CUBITUS INTERRUPTUS"/>
    <property type="match status" value="1"/>
</dbReference>
<dbReference type="PROSITE" id="PS00028">
    <property type="entry name" value="ZINC_FINGER_C2H2_1"/>
    <property type="match status" value="1"/>
</dbReference>
<proteinExistence type="predicted"/>
<dbReference type="GO" id="GO:0000981">
    <property type="term" value="F:DNA-binding transcription factor activity, RNA polymerase II-specific"/>
    <property type="evidence" value="ECO:0007669"/>
    <property type="project" value="TreeGrafter"/>
</dbReference>
<keyword evidence="5" id="KW-0862">Zinc</keyword>
<keyword evidence="11" id="KW-1185">Reference proteome</keyword>
<dbReference type="InterPro" id="IPR043359">
    <property type="entry name" value="GLI-like"/>
</dbReference>
<feature type="compositionally biased region" description="Basic and acidic residues" evidence="8">
    <location>
        <begin position="236"/>
        <end position="250"/>
    </location>
</feature>
<keyword evidence="2" id="KW-0479">Metal-binding</keyword>
<dbReference type="Pfam" id="PF23561">
    <property type="entry name" value="zf-C2H2_15"/>
    <property type="match status" value="1"/>
</dbReference>
<feature type="compositionally biased region" description="Polar residues" evidence="8">
    <location>
        <begin position="68"/>
        <end position="80"/>
    </location>
</feature>
<dbReference type="Gene3D" id="3.30.160.60">
    <property type="entry name" value="Classic Zinc Finger"/>
    <property type="match status" value="3"/>
</dbReference>
<evidence type="ECO:0000256" key="1">
    <source>
        <dbReference type="ARBA" id="ARBA00004123"/>
    </source>
</evidence>
<organism evidence="10 11">
    <name type="scientific">Emergomyces africanus</name>
    <dbReference type="NCBI Taxonomy" id="1955775"/>
    <lineage>
        <taxon>Eukaryota</taxon>
        <taxon>Fungi</taxon>
        <taxon>Dikarya</taxon>
        <taxon>Ascomycota</taxon>
        <taxon>Pezizomycotina</taxon>
        <taxon>Eurotiomycetes</taxon>
        <taxon>Eurotiomycetidae</taxon>
        <taxon>Onygenales</taxon>
        <taxon>Ajellomycetaceae</taxon>
        <taxon>Emergomyces</taxon>
    </lineage>
</organism>
<dbReference type="FunFam" id="3.30.160.60:FF:000031">
    <property type="entry name" value="GLI family zinc finger 3"/>
    <property type="match status" value="1"/>
</dbReference>
<feature type="domain" description="C2H2-type" evidence="9">
    <location>
        <begin position="174"/>
        <end position="204"/>
    </location>
</feature>
<evidence type="ECO:0000256" key="3">
    <source>
        <dbReference type="ARBA" id="ARBA00022737"/>
    </source>
</evidence>
<dbReference type="GO" id="GO:0008270">
    <property type="term" value="F:zinc ion binding"/>
    <property type="evidence" value="ECO:0007669"/>
    <property type="project" value="UniProtKB-KW"/>
</dbReference>
<reference evidence="10 11" key="1">
    <citation type="submission" date="2015-07" db="EMBL/GenBank/DDBJ databases">
        <title>Emmonsia species relationships and genome sequence.</title>
        <authorList>
            <person name="Cuomo C.A."/>
            <person name="Schwartz I.S."/>
            <person name="Kenyon C."/>
            <person name="de Hoog G.S."/>
            <person name="Govender N.P."/>
            <person name="Botha A."/>
            <person name="Moreno L."/>
            <person name="de Vries M."/>
            <person name="Munoz J.F."/>
            <person name="Stielow J.B."/>
        </authorList>
    </citation>
    <scope>NUCLEOTIDE SEQUENCE [LARGE SCALE GENOMIC DNA]</scope>
    <source>
        <strain evidence="10 11">CBS 136260</strain>
    </source>
</reference>
<comment type="subcellular location">
    <subcellularLocation>
        <location evidence="1">Nucleus</location>
    </subcellularLocation>
</comment>
<feature type="compositionally biased region" description="Basic and acidic residues" evidence="8">
    <location>
        <begin position="360"/>
        <end position="380"/>
    </location>
</feature>
<dbReference type="FunFam" id="3.30.160.60:FF:000201">
    <property type="entry name" value="C2H2 finger domain protein (Gli3)"/>
    <property type="match status" value="1"/>
</dbReference>
<dbReference type="InterPro" id="IPR036236">
    <property type="entry name" value="Znf_C2H2_sf"/>
</dbReference>
<feature type="region of interest" description="Disordered" evidence="8">
    <location>
        <begin position="1"/>
        <end position="80"/>
    </location>
</feature>
<evidence type="ECO:0000256" key="6">
    <source>
        <dbReference type="ARBA" id="ARBA00023242"/>
    </source>
</evidence>
<evidence type="ECO:0000256" key="8">
    <source>
        <dbReference type="SAM" id="MobiDB-lite"/>
    </source>
</evidence>
<keyword evidence="4 7" id="KW-0863">Zinc-finger</keyword>
<feature type="compositionally biased region" description="Low complexity" evidence="8">
    <location>
        <begin position="207"/>
        <end position="221"/>
    </location>
</feature>
<feature type="domain" description="C2H2-type" evidence="9">
    <location>
        <begin position="141"/>
        <end position="173"/>
    </location>
</feature>
<dbReference type="Pfam" id="PF00096">
    <property type="entry name" value="zf-C2H2"/>
    <property type="match status" value="1"/>
</dbReference>
<dbReference type="OrthoDB" id="3214149at2759"/>
<evidence type="ECO:0000256" key="7">
    <source>
        <dbReference type="PROSITE-ProRule" id="PRU00042"/>
    </source>
</evidence>
<dbReference type="GO" id="GO:0005634">
    <property type="term" value="C:nucleus"/>
    <property type="evidence" value="ECO:0007669"/>
    <property type="project" value="UniProtKB-SubCell"/>
</dbReference>
<keyword evidence="3" id="KW-0677">Repeat</keyword>
<evidence type="ECO:0000256" key="4">
    <source>
        <dbReference type="ARBA" id="ARBA00022771"/>
    </source>
</evidence>
<dbReference type="Proteomes" id="UP000091918">
    <property type="component" value="Unassembled WGS sequence"/>
</dbReference>
<dbReference type="EMBL" id="LGUA01000176">
    <property type="protein sequence ID" value="OAX83438.1"/>
    <property type="molecule type" value="Genomic_DNA"/>
</dbReference>
<evidence type="ECO:0000259" key="9">
    <source>
        <dbReference type="PROSITE" id="PS50157"/>
    </source>
</evidence>
<dbReference type="SUPFAM" id="SSF57667">
    <property type="entry name" value="beta-beta-alpha zinc fingers"/>
    <property type="match status" value="2"/>
</dbReference>
<dbReference type="InterPro" id="IPR056436">
    <property type="entry name" value="Znf-C2H2_ZIC1-5/GLI1-3-like"/>
</dbReference>
<protein>
    <recommendedName>
        <fullName evidence="9">C2H2-type domain-containing protein</fullName>
    </recommendedName>
</protein>